<protein>
    <submittedName>
        <fullName evidence="2">Uncharacterized protein</fullName>
    </submittedName>
</protein>
<dbReference type="EMBL" id="JACVHL010000002">
    <property type="protein sequence ID" value="MCC3803814.1"/>
    <property type="molecule type" value="Genomic_DNA"/>
</dbReference>
<reference evidence="2" key="1">
    <citation type="submission" date="2020-09" db="EMBL/GenBank/DDBJ databases">
        <title>Genome sequence of Vibrio parahaemolyticus isolates.</title>
        <authorList>
            <person name="Hammerl J.A."/>
            <person name="Strauch E."/>
        </authorList>
    </citation>
    <scope>NUCLEOTIDE SEQUENCE</scope>
    <source>
        <strain evidence="2">17-VB00146</strain>
    </source>
</reference>
<organism evidence="2 3">
    <name type="scientific">Vibrio parahaemolyticus</name>
    <dbReference type="NCBI Taxonomy" id="670"/>
    <lineage>
        <taxon>Bacteria</taxon>
        <taxon>Pseudomonadati</taxon>
        <taxon>Pseudomonadota</taxon>
        <taxon>Gammaproteobacteria</taxon>
        <taxon>Vibrionales</taxon>
        <taxon>Vibrionaceae</taxon>
        <taxon>Vibrio</taxon>
    </lineage>
</organism>
<sequence length="125" mass="13714">MLFTKKLGLAMMLSTSFIAHPSSATSLDLDSPEKYLRFSEGVYDEPSGRVFAAQCNKNPKAAEMMAVTKLSKYLASSTITSSETAPPATFHMTVSAEIKAFRPDYSTVANQDFNGYHCYLVSTLH</sequence>
<dbReference type="RefSeq" id="WP_228085489.1">
    <property type="nucleotide sequence ID" value="NZ_JACVHL010000002.1"/>
</dbReference>
<dbReference type="AlphaFoldDB" id="A0A9Q3U7M1"/>
<proteinExistence type="predicted"/>
<comment type="caution">
    <text evidence="2">The sequence shown here is derived from an EMBL/GenBank/DDBJ whole genome shotgun (WGS) entry which is preliminary data.</text>
</comment>
<name>A0A9Q3U7M1_VIBPH</name>
<keyword evidence="1" id="KW-0732">Signal</keyword>
<evidence type="ECO:0000313" key="3">
    <source>
        <dbReference type="Proteomes" id="UP000726777"/>
    </source>
</evidence>
<feature type="chain" id="PRO_5040401613" evidence="1">
    <location>
        <begin position="22"/>
        <end position="125"/>
    </location>
</feature>
<accession>A0A9Q3U7M1</accession>
<feature type="signal peptide" evidence="1">
    <location>
        <begin position="1"/>
        <end position="21"/>
    </location>
</feature>
<dbReference type="Proteomes" id="UP000726777">
    <property type="component" value="Unassembled WGS sequence"/>
</dbReference>
<evidence type="ECO:0000256" key="1">
    <source>
        <dbReference type="SAM" id="SignalP"/>
    </source>
</evidence>
<gene>
    <name evidence="2" type="ORF">IB292_02070</name>
</gene>
<evidence type="ECO:0000313" key="2">
    <source>
        <dbReference type="EMBL" id="MCC3803814.1"/>
    </source>
</evidence>